<reference evidence="2" key="2">
    <citation type="submission" date="2023-06" db="EMBL/GenBank/DDBJ databases">
        <authorList>
            <consortium name="Lawrence Berkeley National Laboratory"/>
            <person name="Haridas S."/>
            <person name="Hensen N."/>
            <person name="Bonometti L."/>
            <person name="Westerberg I."/>
            <person name="Brannstrom I.O."/>
            <person name="Guillou S."/>
            <person name="Cros-Aarteil S."/>
            <person name="Calhoun S."/>
            <person name="Kuo A."/>
            <person name="Mondo S."/>
            <person name="Pangilinan J."/>
            <person name="Riley R."/>
            <person name="Labutti K."/>
            <person name="Andreopoulos B."/>
            <person name="Lipzen A."/>
            <person name="Chen C."/>
            <person name="Yanf M."/>
            <person name="Daum C."/>
            <person name="Ng V."/>
            <person name="Clum A."/>
            <person name="Steindorff A."/>
            <person name="Ohm R."/>
            <person name="Martin F."/>
            <person name="Silar P."/>
            <person name="Natvig D."/>
            <person name="Lalanne C."/>
            <person name="Gautier V."/>
            <person name="Ament-Velasquez S.L."/>
            <person name="Kruys A."/>
            <person name="Hutchinson M.I."/>
            <person name="Powell A.J."/>
            <person name="Barry K."/>
            <person name="Miller A.N."/>
            <person name="Grigoriev I.V."/>
            <person name="Debuchy R."/>
            <person name="Gladieux P."/>
            <person name="Thoren M.H."/>
            <person name="Johannesson H."/>
        </authorList>
    </citation>
    <scope>NUCLEOTIDE SEQUENCE</scope>
    <source>
        <strain evidence="2">CBS 560.94</strain>
    </source>
</reference>
<dbReference type="EMBL" id="JAUEPP010000002">
    <property type="protein sequence ID" value="KAK3350828.1"/>
    <property type="molecule type" value="Genomic_DNA"/>
</dbReference>
<accession>A0AAE0MTS0</accession>
<keyword evidence="1" id="KW-0732">Signal</keyword>
<keyword evidence="3" id="KW-1185">Reference proteome</keyword>
<proteinExistence type="predicted"/>
<evidence type="ECO:0008006" key="4">
    <source>
        <dbReference type="Google" id="ProtNLM"/>
    </source>
</evidence>
<evidence type="ECO:0000256" key="1">
    <source>
        <dbReference type="SAM" id="SignalP"/>
    </source>
</evidence>
<evidence type="ECO:0000313" key="2">
    <source>
        <dbReference type="EMBL" id="KAK3350828.1"/>
    </source>
</evidence>
<dbReference type="RefSeq" id="XP_062684123.1">
    <property type="nucleotide sequence ID" value="XM_062831677.1"/>
</dbReference>
<comment type="caution">
    <text evidence="2">The sequence shown here is derived from an EMBL/GenBank/DDBJ whole genome shotgun (WGS) entry which is preliminary data.</text>
</comment>
<evidence type="ECO:0000313" key="3">
    <source>
        <dbReference type="Proteomes" id="UP001278500"/>
    </source>
</evidence>
<dbReference type="Proteomes" id="UP001278500">
    <property type="component" value="Unassembled WGS sequence"/>
</dbReference>
<dbReference type="GeneID" id="87868831"/>
<dbReference type="AlphaFoldDB" id="A0AAE0MTS0"/>
<feature type="chain" id="PRO_5042071173" description="Secreted protein" evidence="1">
    <location>
        <begin position="19"/>
        <end position="124"/>
    </location>
</feature>
<sequence>MAAPLIQFLLLTIIICIADSIASAIATTTATTTASIQGSSSGELGGGGLDGGGLDGGGLGWFWMDLGGRRAKLGEGAGLANRRPDFNIIGSQSSQSGVGIGSWRLSSRQRFCLSLSIVNFRANA</sequence>
<gene>
    <name evidence="2" type="ORF">B0H65DRAFT_99984</name>
</gene>
<protein>
    <recommendedName>
        <fullName evidence="4">Secreted protein</fullName>
    </recommendedName>
</protein>
<reference evidence="2" key="1">
    <citation type="journal article" date="2023" name="Mol. Phylogenet. Evol.">
        <title>Genome-scale phylogeny and comparative genomics of the fungal order Sordariales.</title>
        <authorList>
            <person name="Hensen N."/>
            <person name="Bonometti L."/>
            <person name="Westerberg I."/>
            <person name="Brannstrom I.O."/>
            <person name="Guillou S."/>
            <person name="Cros-Aarteil S."/>
            <person name="Calhoun S."/>
            <person name="Haridas S."/>
            <person name="Kuo A."/>
            <person name="Mondo S."/>
            <person name="Pangilinan J."/>
            <person name="Riley R."/>
            <person name="LaButti K."/>
            <person name="Andreopoulos B."/>
            <person name="Lipzen A."/>
            <person name="Chen C."/>
            <person name="Yan M."/>
            <person name="Daum C."/>
            <person name="Ng V."/>
            <person name="Clum A."/>
            <person name="Steindorff A."/>
            <person name="Ohm R.A."/>
            <person name="Martin F."/>
            <person name="Silar P."/>
            <person name="Natvig D.O."/>
            <person name="Lalanne C."/>
            <person name="Gautier V."/>
            <person name="Ament-Velasquez S.L."/>
            <person name="Kruys A."/>
            <person name="Hutchinson M.I."/>
            <person name="Powell A.J."/>
            <person name="Barry K."/>
            <person name="Miller A.N."/>
            <person name="Grigoriev I.V."/>
            <person name="Debuchy R."/>
            <person name="Gladieux P."/>
            <person name="Hiltunen Thoren M."/>
            <person name="Johannesson H."/>
        </authorList>
    </citation>
    <scope>NUCLEOTIDE SEQUENCE</scope>
    <source>
        <strain evidence="2">CBS 560.94</strain>
    </source>
</reference>
<feature type="signal peptide" evidence="1">
    <location>
        <begin position="1"/>
        <end position="18"/>
    </location>
</feature>
<name>A0AAE0MTS0_9PEZI</name>
<organism evidence="2 3">
    <name type="scientific">Neurospora tetraspora</name>
    <dbReference type="NCBI Taxonomy" id="94610"/>
    <lineage>
        <taxon>Eukaryota</taxon>
        <taxon>Fungi</taxon>
        <taxon>Dikarya</taxon>
        <taxon>Ascomycota</taxon>
        <taxon>Pezizomycotina</taxon>
        <taxon>Sordariomycetes</taxon>
        <taxon>Sordariomycetidae</taxon>
        <taxon>Sordariales</taxon>
        <taxon>Sordariaceae</taxon>
        <taxon>Neurospora</taxon>
    </lineage>
</organism>